<protein>
    <submittedName>
        <fullName evidence="1">Uncharacterized protein</fullName>
    </submittedName>
</protein>
<evidence type="ECO:0000313" key="1">
    <source>
        <dbReference type="EMBL" id="WNZ23228.1"/>
    </source>
</evidence>
<organism evidence="1">
    <name type="scientific">Leptolyngbya sp. NK1-12</name>
    <dbReference type="NCBI Taxonomy" id="2547451"/>
    <lineage>
        <taxon>Bacteria</taxon>
        <taxon>Bacillati</taxon>
        <taxon>Cyanobacteriota</taxon>
        <taxon>Cyanophyceae</taxon>
        <taxon>Leptolyngbyales</taxon>
        <taxon>Leptolyngbyaceae</taxon>
        <taxon>Leptolyngbya group</taxon>
        <taxon>Leptolyngbya</taxon>
    </lineage>
</organism>
<dbReference type="AlphaFoldDB" id="A0AA96WDF4"/>
<gene>
    <name evidence="1" type="ORF">HJG54_10450</name>
</gene>
<reference evidence="1" key="1">
    <citation type="submission" date="2020-05" db="EMBL/GenBank/DDBJ databases">
        <authorList>
            <person name="Zhu T."/>
            <person name="Keshari N."/>
            <person name="Lu X."/>
        </authorList>
    </citation>
    <scope>NUCLEOTIDE SEQUENCE</scope>
    <source>
        <strain evidence="1">NK1-12</strain>
    </source>
</reference>
<proteinExistence type="predicted"/>
<sequence>MNKNRQRILTETAQLHRTNLRRNLERRLEAAKARGDEHLVRMLEAEANYLG</sequence>
<dbReference type="EMBL" id="CP053586">
    <property type="protein sequence ID" value="WNZ23228.1"/>
    <property type="molecule type" value="Genomic_DNA"/>
</dbReference>
<dbReference type="RefSeq" id="WP_316434831.1">
    <property type="nucleotide sequence ID" value="NZ_CP053586.1"/>
</dbReference>
<name>A0AA96WDF4_9CYAN</name>
<accession>A0AA96WDF4</accession>